<comment type="caution">
    <text evidence="1">The sequence shown here is derived from an EMBL/GenBank/DDBJ whole genome shotgun (WGS) entry which is preliminary data.</text>
</comment>
<organism evidence="1 2">
    <name type="scientific">Helianthus annuus</name>
    <name type="common">Common sunflower</name>
    <dbReference type="NCBI Taxonomy" id="4232"/>
    <lineage>
        <taxon>Eukaryota</taxon>
        <taxon>Viridiplantae</taxon>
        <taxon>Streptophyta</taxon>
        <taxon>Embryophyta</taxon>
        <taxon>Tracheophyta</taxon>
        <taxon>Spermatophyta</taxon>
        <taxon>Magnoliopsida</taxon>
        <taxon>eudicotyledons</taxon>
        <taxon>Gunneridae</taxon>
        <taxon>Pentapetalae</taxon>
        <taxon>asterids</taxon>
        <taxon>campanulids</taxon>
        <taxon>Asterales</taxon>
        <taxon>Asteraceae</taxon>
        <taxon>Asteroideae</taxon>
        <taxon>Heliantheae alliance</taxon>
        <taxon>Heliantheae</taxon>
        <taxon>Helianthus</taxon>
    </lineage>
</organism>
<dbReference type="EMBL" id="MNCJ02000330">
    <property type="protein sequence ID" value="KAF5764675.1"/>
    <property type="molecule type" value="Genomic_DNA"/>
</dbReference>
<sequence>MNLVFVHHLRVPFQLTHQSRKLGPFSDPNHLVYQSQKLGPFSDPNHLVNQSFLPAFCSSQTPLFCFLTHWLLLHPYSN</sequence>
<reference evidence="1" key="2">
    <citation type="submission" date="2020-06" db="EMBL/GenBank/DDBJ databases">
        <title>Helianthus annuus Genome sequencing and assembly Release 2.</title>
        <authorList>
            <person name="Gouzy J."/>
            <person name="Langlade N."/>
            <person name="Munos S."/>
        </authorList>
    </citation>
    <scope>NUCLEOTIDE SEQUENCE</scope>
    <source>
        <tissue evidence="1">Leaves</tissue>
    </source>
</reference>
<keyword evidence="2" id="KW-1185">Reference proteome</keyword>
<gene>
    <name evidence="1" type="ORF">HanXRQr2_Chr15g0694771</name>
</gene>
<accession>A0A9K3E0P1</accession>
<reference evidence="1" key="1">
    <citation type="journal article" date="2017" name="Nature">
        <title>The sunflower genome provides insights into oil metabolism, flowering and Asterid evolution.</title>
        <authorList>
            <person name="Badouin H."/>
            <person name="Gouzy J."/>
            <person name="Grassa C.J."/>
            <person name="Murat F."/>
            <person name="Staton S.E."/>
            <person name="Cottret L."/>
            <person name="Lelandais-Briere C."/>
            <person name="Owens G.L."/>
            <person name="Carrere S."/>
            <person name="Mayjonade B."/>
            <person name="Legrand L."/>
            <person name="Gill N."/>
            <person name="Kane N.C."/>
            <person name="Bowers J.E."/>
            <person name="Hubner S."/>
            <person name="Bellec A."/>
            <person name="Berard A."/>
            <person name="Berges H."/>
            <person name="Blanchet N."/>
            <person name="Boniface M.C."/>
            <person name="Brunel D."/>
            <person name="Catrice O."/>
            <person name="Chaidir N."/>
            <person name="Claudel C."/>
            <person name="Donnadieu C."/>
            <person name="Faraut T."/>
            <person name="Fievet G."/>
            <person name="Helmstetter N."/>
            <person name="King M."/>
            <person name="Knapp S.J."/>
            <person name="Lai Z."/>
            <person name="Le Paslier M.C."/>
            <person name="Lippi Y."/>
            <person name="Lorenzon L."/>
            <person name="Mandel J.R."/>
            <person name="Marage G."/>
            <person name="Marchand G."/>
            <person name="Marquand E."/>
            <person name="Bret-Mestries E."/>
            <person name="Morien E."/>
            <person name="Nambeesan S."/>
            <person name="Nguyen T."/>
            <person name="Pegot-Espagnet P."/>
            <person name="Pouilly N."/>
            <person name="Raftis F."/>
            <person name="Sallet E."/>
            <person name="Schiex T."/>
            <person name="Thomas J."/>
            <person name="Vandecasteele C."/>
            <person name="Vares D."/>
            <person name="Vear F."/>
            <person name="Vautrin S."/>
            <person name="Crespi M."/>
            <person name="Mangin B."/>
            <person name="Burke J.M."/>
            <person name="Salse J."/>
            <person name="Munos S."/>
            <person name="Vincourt P."/>
            <person name="Rieseberg L.H."/>
            <person name="Langlade N.B."/>
        </authorList>
    </citation>
    <scope>NUCLEOTIDE SEQUENCE</scope>
    <source>
        <tissue evidence="1">Leaves</tissue>
    </source>
</reference>
<proteinExistence type="predicted"/>
<evidence type="ECO:0000313" key="2">
    <source>
        <dbReference type="Proteomes" id="UP000215914"/>
    </source>
</evidence>
<name>A0A9K3E0P1_HELAN</name>
<evidence type="ECO:0000313" key="1">
    <source>
        <dbReference type="EMBL" id="KAF5764675.1"/>
    </source>
</evidence>
<protein>
    <submittedName>
        <fullName evidence="1">Uncharacterized protein</fullName>
    </submittedName>
</protein>
<dbReference type="Gramene" id="mRNA:HanXRQr2_Chr15g0694771">
    <property type="protein sequence ID" value="CDS:HanXRQr2_Chr15g0694771.1"/>
    <property type="gene ID" value="HanXRQr2_Chr15g0694771"/>
</dbReference>
<dbReference type="AlphaFoldDB" id="A0A9K3E0P1"/>
<dbReference type="Proteomes" id="UP000215914">
    <property type="component" value="Unassembled WGS sequence"/>
</dbReference>